<feature type="transmembrane region" description="Helical" evidence="1">
    <location>
        <begin position="66"/>
        <end position="82"/>
    </location>
</feature>
<proteinExistence type="predicted"/>
<protein>
    <submittedName>
        <fullName evidence="2">Uncharacterized protein</fullName>
    </submittedName>
</protein>
<feature type="transmembrane region" description="Helical" evidence="1">
    <location>
        <begin position="156"/>
        <end position="178"/>
    </location>
</feature>
<keyword evidence="1" id="KW-0472">Membrane</keyword>
<feature type="transmembrane region" description="Helical" evidence="1">
    <location>
        <begin position="228"/>
        <end position="247"/>
    </location>
</feature>
<name>A0ABT1SQE6_9FIRM</name>
<dbReference type="RefSeq" id="WP_062411146.1">
    <property type="nucleotide sequence ID" value="NZ_JAJCIO010000009.1"/>
</dbReference>
<feature type="transmembrane region" description="Helical" evidence="1">
    <location>
        <begin position="290"/>
        <end position="308"/>
    </location>
</feature>
<keyword evidence="3" id="KW-1185">Reference proteome</keyword>
<accession>A0ABT1SQE6</accession>
<dbReference type="EMBL" id="JANGEW010000004">
    <property type="protein sequence ID" value="MCQ5342034.1"/>
    <property type="molecule type" value="Genomic_DNA"/>
</dbReference>
<keyword evidence="1" id="KW-0812">Transmembrane</keyword>
<feature type="transmembrane region" description="Helical" evidence="1">
    <location>
        <begin position="37"/>
        <end position="54"/>
    </location>
</feature>
<feature type="transmembrane region" description="Helical" evidence="1">
    <location>
        <begin position="259"/>
        <end position="278"/>
    </location>
</feature>
<evidence type="ECO:0000313" key="3">
    <source>
        <dbReference type="Proteomes" id="UP001206692"/>
    </source>
</evidence>
<comment type="caution">
    <text evidence="2">The sequence shown here is derived from an EMBL/GenBank/DDBJ whole genome shotgun (WGS) entry which is preliminary data.</text>
</comment>
<gene>
    <name evidence="2" type="ORF">NE675_03135</name>
</gene>
<keyword evidence="1" id="KW-1133">Transmembrane helix</keyword>
<evidence type="ECO:0000256" key="1">
    <source>
        <dbReference type="SAM" id="Phobius"/>
    </source>
</evidence>
<reference evidence="2 3" key="1">
    <citation type="submission" date="2022-06" db="EMBL/GenBank/DDBJ databases">
        <title>Isolation of gut microbiota from human fecal samples.</title>
        <authorList>
            <person name="Pamer E.G."/>
            <person name="Barat B."/>
            <person name="Waligurski E."/>
            <person name="Medina S."/>
            <person name="Paddock L."/>
            <person name="Mostad J."/>
        </authorList>
    </citation>
    <scope>NUCLEOTIDE SEQUENCE [LARGE SCALE GENOMIC DNA]</scope>
    <source>
        <strain evidence="2 3">DFI.1.1</strain>
    </source>
</reference>
<feature type="transmembrane region" description="Helical" evidence="1">
    <location>
        <begin position="12"/>
        <end position="31"/>
    </location>
</feature>
<feature type="transmembrane region" description="Helical" evidence="1">
    <location>
        <begin position="94"/>
        <end position="111"/>
    </location>
</feature>
<organism evidence="2 3">
    <name type="scientific">Megasphaera massiliensis</name>
    <dbReference type="NCBI Taxonomy" id="1232428"/>
    <lineage>
        <taxon>Bacteria</taxon>
        <taxon>Bacillati</taxon>
        <taxon>Bacillota</taxon>
        <taxon>Negativicutes</taxon>
        <taxon>Veillonellales</taxon>
        <taxon>Veillonellaceae</taxon>
        <taxon>Megasphaera</taxon>
    </lineage>
</organism>
<dbReference type="Proteomes" id="UP001206692">
    <property type="component" value="Unassembled WGS sequence"/>
</dbReference>
<sequence length="318" mass="35846">MNRFIYFDNLRSLSIILTLAALLLPLGTVFYEESAAIAIAAVFFISAYFGASKLRIRTIPFFLKDRWHRLGLPLIVLILFGIEERLVTGTLPVVSWALAWLLLLFALLSLVKRAAHSFLQQRKLGRPTAPFLTLFFLLWAAALYGAHLFLPPSVMIPYLAIIRPDWLILSLFSFILGLQAFRSRWFTANGYVPSMGSFIAFIVVLIANSLLMTGVIPTIPWVAAPLSAALPMTAVLGLTAFFHQYFNGHRPWSQSLHRLGYGLFFISEPIIIHTTWFLHPLAAASWLKTLLTLLILVVYSYLLCRYALLHLSCFKSKG</sequence>
<evidence type="ECO:0000313" key="2">
    <source>
        <dbReference type="EMBL" id="MCQ5342034.1"/>
    </source>
</evidence>
<feature type="transmembrane region" description="Helical" evidence="1">
    <location>
        <begin position="131"/>
        <end position="150"/>
    </location>
</feature>